<sequence length="136" mass="14477">MAEKHVSGDRISAFLDDELDESRAMAVTRHLADCPTCLHELEALRRTRDALRRWGATPAPLVAVGQLERPGVVHQVSRGLRLASAGVAATMALFGLAYLVGEDTGEVVPPAELFLIDHLARTGDGPLPAPFGLDGS</sequence>
<keyword evidence="1" id="KW-0812">Transmembrane</keyword>
<keyword evidence="4" id="KW-1185">Reference proteome</keyword>
<dbReference type="RefSeq" id="WP_130648776.1">
    <property type="nucleotide sequence ID" value="NZ_BMHA01000013.1"/>
</dbReference>
<evidence type="ECO:0000259" key="2">
    <source>
        <dbReference type="Pfam" id="PF13490"/>
    </source>
</evidence>
<dbReference type="InterPro" id="IPR041916">
    <property type="entry name" value="Anti_sigma_zinc_sf"/>
</dbReference>
<keyword evidence="1" id="KW-1133">Transmembrane helix</keyword>
<comment type="caution">
    <text evidence="3">The sequence shown here is derived from an EMBL/GenBank/DDBJ whole genome shotgun (WGS) entry which is preliminary data.</text>
</comment>
<dbReference type="Proteomes" id="UP000650511">
    <property type="component" value="Unassembled WGS sequence"/>
</dbReference>
<dbReference type="InterPro" id="IPR027383">
    <property type="entry name" value="Znf_put"/>
</dbReference>
<proteinExistence type="predicted"/>
<accession>A0A8J3AAK8</accession>
<dbReference type="EMBL" id="BMHA01000013">
    <property type="protein sequence ID" value="GGI08847.1"/>
    <property type="molecule type" value="Genomic_DNA"/>
</dbReference>
<reference evidence="3" key="2">
    <citation type="submission" date="2020-09" db="EMBL/GenBank/DDBJ databases">
        <authorList>
            <person name="Sun Q."/>
            <person name="Zhou Y."/>
        </authorList>
    </citation>
    <scope>NUCLEOTIDE SEQUENCE</scope>
    <source>
        <strain evidence="3">CGMCC 1.14988</strain>
    </source>
</reference>
<reference evidence="3" key="1">
    <citation type="journal article" date="2014" name="Int. J. Syst. Evol. Microbiol.">
        <title>Complete genome sequence of Corynebacterium casei LMG S-19264T (=DSM 44701T), isolated from a smear-ripened cheese.</title>
        <authorList>
            <consortium name="US DOE Joint Genome Institute (JGI-PGF)"/>
            <person name="Walter F."/>
            <person name="Albersmeier A."/>
            <person name="Kalinowski J."/>
            <person name="Ruckert C."/>
        </authorList>
    </citation>
    <scope>NUCLEOTIDE SEQUENCE</scope>
    <source>
        <strain evidence="3">CGMCC 1.14988</strain>
    </source>
</reference>
<evidence type="ECO:0000256" key="1">
    <source>
        <dbReference type="SAM" id="Phobius"/>
    </source>
</evidence>
<dbReference type="Gene3D" id="1.10.10.1320">
    <property type="entry name" value="Anti-sigma factor, zinc-finger domain"/>
    <property type="match status" value="1"/>
</dbReference>
<evidence type="ECO:0000313" key="3">
    <source>
        <dbReference type="EMBL" id="GGI08847.1"/>
    </source>
</evidence>
<organism evidence="3 4">
    <name type="scientific">Egicoccus halophilus</name>
    <dbReference type="NCBI Taxonomy" id="1670830"/>
    <lineage>
        <taxon>Bacteria</taxon>
        <taxon>Bacillati</taxon>
        <taxon>Actinomycetota</taxon>
        <taxon>Nitriliruptoria</taxon>
        <taxon>Egicoccales</taxon>
        <taxon>Egicoccaceae</taxon>
        <taxon>Egicoccus</taxon>
    </lineage>
</organism>
<name>A0A8J3AAK8_9ACTN</name>
<dbReference type="OrthoDB" id="3743969at2"/>
<feature type="domain" description="Putative zinc-finger" evidence="2">
    <location>
        <begin position="9"/>
        <end position="37"/>
    </location>
</feature>
<feature type="transmembrane region" description="Helical" evidence="1">
    <location>
        <begin position="79"/>
        <end position="100"/>
    </location>
</feature>
<dbReference type="Pfam" id="PF13490">
    <property type="entry name" value="zf-HC2"/>
    <property type="match status" value="1"/>
</dbReference>
<keyword evidence="1" id="KW-0472">Membrane</keyword>
<dbReference type="AlphaFoldDB" id="A0A8J3AAK8"/>
<gene>
    <name evidence="3" type="ORF">GCM10011354_31130</name>
</gene>
<evidence type="ECO:0000313" key="4">
    <source>
        <dbReference type="Proteomes" id="UP000650511"/>
    </source>
</evidence>
<protein>
    <recommendedName>
        <fullName evidence="2">Putative zinc-finger domain-containing protein</fullName>
    </recommendedName>
</protein>